<accession>A0A8S9YK46</accession>
<sequence length="157" mass="18032">APSPQIRIDGVAIGSCANFRYLGSNLSTDLFLNRELRARVGKVSVASGRLGKRVWKNCSLKLSTRLYRSVVLSILLYGGETWTLYQQNVRYLIRFCLQYLRRILGIRWADMISNAEILRQVNMNGIEAVLMPNQLSWLGHVRRMGMTIFQSIYFTVK</sequence>
<reference evidence="1" key="1">
    <citation type="submission" date="2019-07" db="EMBL/GenBank/DDBJ databases">
        <title>Annotation for the trematode Paragonimus miyazaki's.</title>
        <authorList>
            <person name="Choi Y.-J."/>
        </authorList>
    </citation>
    <scope>NUCLEOTIDE SEQUENCE</scope>
    <source>
        <strain evidence="1">Japan</strain>
    </source>
</reference>
<dbReference type="AlphaFoldDB" id="A0A8S9YK46"/>
<gene>
    <name evidence="1" type="ORF">EG68_11768</name>
</gene>
<keyword evidence="2" id="KW-1185">Reference proteome</keyword>
<organism evidence="1 2">
    <name type="scientific">Paragonimus skrjabini miyazakii</name>
    <dbReference type="NCBI Taxonomy" id="59628"/>
    <lineage>
        <taxon>Eukaryota</taxon>
        <taxon>Metazoa</taxon>
        <taxon>Spiralia</taxon>
        <taxon>Lophotrochozoa</taxon>
        <taxon>Platyhelminthes</taxon>
        <taxon>Trematoda</taxon>
        <taxon>Digenea</taxon>
        <taxon>Plagiorchiida</taxon>
        <taxon>Troglotremata</taxon>
        <taxon>Troglotrematidae</taxon>
        <taxon>Paragonimus</taxon>
    </lineage>
</organism>
<dbReference type="OrthoDB" id="425014at2759"/>
<proteinExistence type="predicted"/>
<dbReference type="Proteomes" id="UP000822476">
    <property type="component" value="Unassembled WGS sequence"/>
</dbReference>
<name>A0A8S9YK46_9TREM</name>
<comment type="caution">
    <text evidence="1">The sequence shown here is derived from an EMBL/GenBank/DDBJ whole genome shotgun (WGS) entry which is preliminary data.</text>
</comment>
<dbReference type="EMBL" id="JTDE01007622">
    <property type="protein sequence ID" value="KAF7238022.1"/>
    <property type="molecule type" value="Genomic_DNA"/>
</dbReference>
<protein>
    <recommendedName>
        <fullName evidence="3">Endonuclease-reverse transcriptase</fullName>
    </recommendedName>
</protein>
<dbReference type="PANTHER" id="PTHR47027">
    <property type="entry name" value="REVERSE TRANSCRIPTASE DOMAIN-CONTAINING PROTEIN"/>
    <property type="match status" value="1"/>
</dbReference>
<evidence type="ECO:0008006" key="3">
    <source>
        <dbReference type="Google" id="ProtNLM"/>
    </source>
</evidence>
<evidence type="ECO:0000313" key="1">
    <source>
        <dbReference type="EMBL" id="KAF7238022.1"/>
    </source>
</evidence>
<evidence type="ECO:0000313" key="2">
    <source>
        <dbReference type="Proteomes" id="UP000822476"/>
    </source>
</evidence>
<dbReference type="PANTHER" id="PTHR47027:SF20">
    <property type="entry name" value="REVERSE TRANSCRIPTASE-LIKE PROTEIN WITH RNA-DIRECTED DNA POLYMERASE DOMAIN"/>
    <property type="match status" value="1"/>
</dbReference>
<feature type="non-terminal residue" evidence="1">
    <location>
        <position position="1"/>
    </location>
</feature>